<protein>
    <submittedName>
        <fullName evidence="2">Protein TssJ3</fullName>
    </submittedName>
</protein>
<dbReference type="EMBL" id="LJRR01000300">
    <property type="protein sequence ID" value="KPZ13241.1"/>
    <property type="molecule type" value="Genomic_DNA"/>
</dbReference>
<keyword evidence="1" id="KW-1133">Transmembrane helix</keyword>
<evidence type="ECO:0000313" key="2">
    <source>
        <dbReference type="EMBL" id="KPZ13241.1"/>
    </source>
</evidence>
<reference evidence="2 3" key="1">
    <citation type="submission" date="2015-09" db="EMBL/GenBank/DDBJ databases">
        <title>Genome announcement of multiple Pseudomonas syringae strains.</title>
        <authorList>
            <person name="Thakur S."/>
            <person name="Wang P.W."/>
            <person name="Gong Y."/>
            <person name="Weir B.S."/>
            <person name="Guttman D.S."/>
        </authorList>
    </citation>
    <scope>NUCLEOTIDE SEQUENCE [LARGE SCALE GENOMIC DNA]</scope>
    <source>
        <strain evidence="2 3">ICMP3963</strain>
    </source>
</reference>
<dbReference type="PATRIC" id="fig|251703.9.peg.479"/>
<comment type="caution">
    <text evidence="2">The sequence shown here is derived from an EMBL/GenBank/DDBJ whole genome shotgun (WGS) entry which is preliminary data.</text>
</comment>
<dbReference type="Proteomes" id="UP000050317">
    <property type="component" value="Unassembled WGS sequence"/>
</dbReference>
<keyword evidence="1" id="KW-0472">Membrane</keyword>
<feature type="transmembrane region" description="Helical" evidence="1">
    <location>
        <begin position="12"/>
        <end position="31"/>
    </location>
</feature>
<gene>
    <name evidence="2" type="ORF">ALO40_00321</name>
</gene>
<proteinExistence type="predicted"/>
<keyword evidence="1" id="KW-0812">Transmembrane</keyword>
<evidence type="ECO:0000313" key="3">
    <source>
        <dbReference type="Proteomes" id="UP000050317"/>
    </source>
</evidence>
<dbReference type="AlphaFoldDB" id="A0A0N8TDC9"/>
<evidence type="ECO:0000256" key="1">
    <source>
        <dbReference type="SAM" id="Phobius"/>
    </source>
</evidence>
<name>A0A0N8TDC9_9PSED</name>
<sequence length="68" mass="7408">MTAKQFKYRQWIAVLLIAVVVAGCSLFGPRIRIDGVTLDVALRANDDSPITARRGHTVCGWMISAGYG</sequence>
<organism evidence="2 3">
    <name type="scientific">Pseudomonas syringae pv. viburni</name>
    <dbReference type="NCBI Taxonomy" id="251703"/>
    <lineage>
        <taxon>Bacteria</taxon>
        <taxon>Pseudomonadati</taxon>
        <taxon>Pseudomonadota</taxon>
        <taxon>Gammaproteobacteria</taxon>
        <taxon>Pseudomonadales</taxon>
        <taxon>Pseudomonadaceae</taxon>
        <taxon>Pseudomonas</taxon>
    </lineage>
</organism>
<dbReference type="PROSITE" id="PS51257">
    <property type="entry name" value="PROKAR_LIPOPROTEIN"/>
    <property type="match status" value="1"/>
</dbReference>
<accession>A0A0N8TDC9</accession>